<reference evidence="8" key="1">
    <citation type="journal article" date="2019" name="Int. J. Syst. Evol. Microbiol.">
        <title>The Global Catalogue of Microorganisms (GCM) 10K type strain sequencing project: providing services to taxonomists for standard genome sequencing and annotation.</title>
        <authorList>
            <consortium name="The Broad Institute Genomics Platform"/>
            <consortium name="The Broad Institute Genome Sequencing Center for Infectious Disease"/>
            <person name="Wu L."/>
            <person name="Ma J."/>
        </authorList>
    </citation>
    <scope>NUCLEOTIDE SEQUENCE [LARGE SCALE GENOMIC DNA]</scope>
    <source>
        <strain evidence="8">JCM 17564</strain>
    </source>
</reference>
<evidence type="ECO:0000313" key="7">
    <source>
        <dbReference type="EMBL" id="GAA4040385.1"/>
    </source>
</evidence>
<dbReference type="PANTHER" id="PTHR37422:SF13">
    <property type="entry name" value="LIPOPOLYSACCHARIDE BIOSYNTHESIS PROTEIN PA4999-RELATED"/>
    <property type="match status" value="1"/>
</dbReference>
<evidence type="ECO:0000259" key="6">
    <source>
        <dbReference type="Pfam" id="PF04932"/>
    </source>
</evidence>
<keyword evidence="8" id="KW-1185">Reference proteome</keyword>
<comment type="subcellular location">
    <subcellularLocation>
        <location evidence="1">Membrane</location>
        <topology evidence="1">Multi-pass membrane protein</topology>
    </subcellularLocation>
</comment>
<keyword evidence="2 5" id="KW-0812">Transmembrane</keyword>
<evidence type="ECO:0000256" key="2">
    <source>
        <dbReference type="ARBA" id="ARBA00022692"/>
    </source>
</evidence>
<protein>
    <recommendedName>
        <fullName evidence="6">O-antigen ligase-related domain-containing protein</fullName>
    </recommendedName>
</protein>
<feature type="transmembrane region" description="Helical" evidence="5">
    <location>
        <begin position="9"/>
        <end position="25"/>
    </location>
</feature>
<feature type="domain" description="O-antigen ligase-related" evidence="6">
    <location>
        <begin position="230"/>
        <end position="366"/>
    </location>
</feature>
<feature type="transmembrane region" description="Helical" evidence="5">
    <location>
        <begin position="60"/>
        <end position="79"/>
    </location>
</feature>
<name>A0ABP7UCV4_9SPHN</name>
<feature type="transmembrane region" description="Helical" evidence="5">
    <location>
        <begin position="388"/>
        <end position="408"/>
    </location>
</feature>
<feature type="transmembrane region" description="Helical" evidence="5">
    <location>
        <begin position="360"/>
        <end position="381"/>
    </location>
</feature>
<keyword evidence="3 5" id="KW-1133">Transmembrane helix</keyword>
<feature type="transmembrane region" description="Helical" evidence="5">
    <location>
        <begin position="243"/>
        <end position="261"/>
    </location>
</feature>
<dbReference type="Proteomes" id="UP001424459">
    <property type="component" value="Unassembled WGS sequence"/>
</dbReference>
<feature type="transmembrane region" description="Helical" evidence="5">
    <location>
        <begin position="190"/>
        <end position="208"/>
    </location>
</feature>
<feature type="transmembrane region" description="Helical" evidence="5">
    <location>
        <begin position="114"/>
        <end position="136"/>
    </location>
</feature>
<dbReference type="InterPro" id="IPR007016">
    <property type="entry name" value="O-antigen_ligase-rel_domated"/>
</dbReference>
<keyword evidence="4 5" id="KW-0472">Membrane</keyword>
<evidence type="ECO:0000256" key="4">
    <source>
        <dbReference type="ARBA" id="ARBA00023136"/>
    </source>
</evidence>
<feature type="transmembrane region" description="Helical" evidence="5">
    <location>
        <begin position="268"/>
        <end position="289"/>
    </location>
</feature>
<feature type="transmembrane region" description="Helical" evidence="5">
    <location>
        <begin position="220"/>
        <end position="237"/>
    </location>
</feature>
<proteinExistence type="predicted"/>
<organism evidence="7 8">
    <name type="scientific">Sphingomonas rosea</name>
    <dbReference type="NCBI Taxonomy" id="335605"/>
    <lineage>
        <taxon>Bacteria</taxon>
        <taxon>Pseudomonadati</taxon>
        <taxon>Pseudomonadota</taxon>
        <taxon>Alphaproteobacteria</taxon>
        <taxon>Sphingomonadales</taxon>
        <taxon>Sphingomonadaceae</taxon>
        <taxon>Sphingomonas</taxon>
    </lineage>
</organism>
<feature type="transmembrane region" description="Helical" evidence="5">
    <location>
        <begin position="143"/>
        <end position="164"/>
    </location>
</feature>
<sequence>MTLRKVQQAVVPAYLFLCLLLGGSTQGSWRLLILELLGAALVIWALVRPSGEGVDRNGRFLFWLAGAWVALVLIQLVPLPPAVWSALPGRAVVAEGFTLRGAPLPWLPLSLSPAATAAILPLILVPLGVMAGILVLGAYRRRWCVAALVAGTAISVLLGALQLVQGGPYLFPISNGGQAAGLFANSNHQATLLLIAIPFLAALIGRAQSPSRSSKGSARLSRIVIALGALAVVLLGLALNGSLAALGLAGPVALASVGLALPQARRSARWLGGFAMLLLLGAVAAMAAMSQVGGGNVSYTSRSDIYHQTVPAIVDYLPVGTGLGTFQRVYQLREDPAAVDAFFVNHAHSDPLEWALETGLPGILLMLVLLGWWAMTSLRLWRAEPRNLFALAGTIGSAAILGHSLVDYPLRDPAIQALFALCLVFMAEPRRLSARAASRKGEARAARHLVMTDDGLVSA</sequence>
<evidence type="ECO:0000256" key="1">
    <source>
        <dbReference type="ARBA" id="ARBA00004141"/>
    </source>
</evidence>
<evidence type="ECO:0000256" key="3">
    <source>
        <dbReference type="ARBA" id="ARBA00022989"/>
    </source>
</evidence>
<accession>A0ABP7UCV4</accession>
<dbReference type="RefSeq" id="WP_344697099.1">
    <property type="nucleotide sequence ID" value="NZ_BAABBR010000001.1"/>
</dbReference>
<dbReference type="PANTHER" id="PTHR37422">
    <property type="entry name" value="TEICHURONIC ACID BIOSYNTHESIS PROTEIN TUAE"/>
    <property type="match status" value="1"/>
</dbReference>
<comment type="caution">
    <text evidence="7">The sequence shown here is derived from an EMBL/GenBank/DDBJ whole genome shotgun (WGS) entry which is preliminary data.</text>
</comment>
<evidence type="ECO:0000256" key="5">
    <source>
        <dbReference type="SAM" id="Phobius"/>
    </source>
</evidence>
<dbReference type="InterPro" id="IPR051533">
    <property type="entry name" value="WaaL-like"/>
</dbReference>
<evidence type="ECO:0000313" key="8">
    <source>
        <dbReference type="Proteomes" id="UP001424459"/>
    </source>
</evidence>
<feature type="transmembrane region" description="Helical" evidence="5">
    <location>
        <begin position="31"/>
        <end position="48"/>
    </location>
</feature>
<dbReference type="EMBL" id="BAABBR010000001">
    <property type="protein sequence ID" value="GAA4040385.1"/>
    <property type="molecule type" value="Genomic_DNA"/>
</dbReference>
<dbReference type="Pfam" id="PF04932">
    <property type="entry name" value="Wzy_C"/>
    <property type="match status" value="1"/>
</dbReference>
<gene>
    <name evidence="7" type="ORF">GCM10022281_21690</name>
</gene>